<evidence type="ECO:0000313" key="4">
    <source>
        <dbReference type="WBParaSite" id="NBR_0001558301-mRNA-1"/>
    </source>
</evidence>
<dbReference type="EMBL" id="UYSL01021800">
    <property type="protein sequence ID" value="VDL79178.1"/>
    <property type="molecule type" value="Genomic_DNA"/>
</dbReference>
<keyword evidence="1" id="KW-0732">Signal</keyword>
<feature type="signal peptide" evidence="1">
    <location>
        <begin position="1"/>
        <end position="16"/>
    </location>
</feature>
<protein>
    <submittedName>
        <fullName evidence="2 4">Uncharacterized protein</fullName>
    </submittedName>
</protein>
<reference evidence="4" key="1">
    <citation type="submission" date="2017-02" db="UniProtKB">
        <authorList>
            <consortium name="WormBaseParasite"/>
        </authorList>
    </citation>
    <scope>IDENTIFICATION</scope>
</reference>
<proteinExistence type="predicted"/>
<accession>A0A0N4YFP0</accession>
<name>A0A0N4YFP0_NIPBR</name>
<gene>
    <name evidence="2" type="ORF">NBR_LOCUS15584</name>
</gene>
<keyword evidence="3" id="KW-1185">Reference proteome</keyword>
<dbReference type="WBParaSite" id="NBR_0001558301-mRNA-1">
    <property type="protein sequence ID" value="NBR_0001558301-mRNA-1"/>
    <property type="gene ID" value="NBR_0001558301"/>
</dbReference>
<feature type="chain" id="PRO_5043125618" evidence="1">
    <location>
        <begin position="17"/>
        <end position="100"/>
    </location>
</feature>
<sequence length="100" mass="11664">MRTIPILLLLCACVGADLFKDSELKNKAMAPIGGKIREHWRNFLKDMKQHFESKFFDFRKKLEKFKGKIKERLTLTKKQLAEVARRLKVSDGLRLLKACS</sequence>
<evidence type="ECO:0000313" key="3">
    <source>
        <dbReference type="Proteomes" id="UP000271162"/>
    </source>
</evidence>
<organism evidence="4">
    <name type="scientific">Nippostrongylus brasiliensis</name>
    <name type="common">Rat hookworm</name>
    <dbReference type="NCBI Taxonomy" id="27835"/>
    <lineage>
        <taxon>Eukaryota</taxon>
        <taxon>Metazoa</taxon>
        <taxon>Ecdysozoa</taxon>
        <taxon>Nematoda</taxon>
        <taxon>Chromadorea</taxon>
        <taxon>Rhabditida</taxon>
        <taxon>Rhabditina</taxon>
        <taxon>Rhabditomorpha</taxon>
        <taxon>Strongyloidea</taxon>
        <taxon>Heligmosomidae</taxon>
        <taxon>Nippostrongylus</taxon>
    </lineage>
</organism>
<evidence type="ECO:0000256" key="1">
    <source>
        <dbReference type="SAM" id="SignalP"/>
    </source>
</evidence>
<dbReference type="AlphaFoldDB" id="A0A0N4YFP0"/>
<evidence type="ECO:0000313" key="2">
    <source>
        <dbReference type="EMBL" id="VDL79178.1"/>
    </source>
</evidence>
<dbReference type="Proteomes" id="UP000271162">
    <property type="component" value="Unassembled WGS sequence"/>
</dbReference>
<reference evidence="2 3" key="2">
    <citation type="submission" date="2018-11" db="EMBL/GenBank/DDBJ databases">
        <authorList>
            <consortium name="Pathogen Informatics"/>
        </authorList>
    </citation>
    <scope>NUCLEOTIDE SEQUENCE [LARGE SCALE GENOMIC DNA]</scope>
</reference>